<dbReference type="PANTHER" id="PTHR42688:SF1">
    <property type="entry name" value="BLR5212 PROTEIN"/>
    <property type="match status" value="1"/>
</dbReference>
<gene>
    <name evidence="9" type="ORF">D7003_18250</name>
</gene>
<evidence type="ECO:0000256" key="6">
    <source>
        <dbReference type="SAM" id="MobiDB-lite"/>
    </source>
</evidence>
<feature type="transmembrane region" description="Helical" evidence="7">
    <location>
        <begin position="383"/>
        <end position="405"/>
    </location>
</feature>
<dbReference type="Proteomes" id="UP000273807">
    <property type="component" value="Unassembled WGS sequence"/>
</dbReference>
<evidence type="ECO:0000259" key="8">
    <source>
        <dbReference type="PROSITE" id="PS50850"/>
    </source>
</evidence>
<accession>A0A3N0BMQ8</accession>
<feature type="region of interest" description="Disordered" evidence="6">
    <location>
        <begin position="1"/>
        <end position="23"/>
    </location>
</feature>
<dbReference type="EMBL" id="RBED01000137">
    <property type="protein sequence ID" value="RNL50043.1"/>
    <property type="molecule type" value="Genomic_DNA"/>
</dbReference>
<sequence length="446" mass="44638">MEWPRRRIPAGERAPRTGAPGRTPRALRRLAWGPVVGFGMVSLAADVVSDGARPLAGPLLAQLGASALMVGLVTGGAEAAAQGLRLVFGPWADRTRKYWTFTLAGYALTAVCVPLLAAAPAAGAAGLVLAAVLIIGDRVGKAVRSPAKTVLLAAVTKPVGRGRGFAVHKGLDLAGALIGPLLVSAVLAATGSVSWALAVLAAPAMVAMVLLVRLRRRVPGPDAVQGPGPDPSAHSDDGSGMASAGETAIPRPGTPPFFSRTFVLFAGAGFFWNAGLVAFGVISFHLTTEVAVAVSVIPLLYAGAMGAAALGALMTGFLYDRAGAAVLLTLPVLIAAIPVLALAPDAGLVLAGVLIWGTATGIQDSTVKALIADLVPSQRQGTAYGVFAGLAGAGALAGGALYGVLFDARPALIAAVATLQAMALALLIVALRTSRKTGIPGRGGPA</sequence>
<dbReference type="Pfam" id="PF07690">
    <property type="entry name" value="MFS_1"/>
    <property type="match status" value="1"/>
</dbReference>
<proteinExistence type="predicted"/>
<dbReference type="InterPro" id="IPR011701">
    <property type="entry name" value="MFS"/>
</dbReference>
<dbReference type="OrthoDB" id="9803985at2"/>
<keyword evidence="2" id="KW-1003">Cell membrane</keyword>
<dbReference type="SUPFAM" id="SSF103473">
    <property type="entry name" value="MFS general substrate transporter"/>
    <property type="match status" value="1"/>
</dbReference>
<dbReference type="GO" id="GO:0005886">
    <property type="term" value="C:plasma membrane"/>
    <property type="evidence" value="ECO:0007669"/>
    <property type="project" value="UniProtKB-SubCell"/>
</dbReference>
<dbReference type="GO" id="GO:0022857">
    <property type="term" value="F:transmembrane transporter activity"/>
    <property type="evidence" value="ECO:0007669"/>
    <property type="project" value="InterPro"/>
</dbReference>
<dbReference type="InterPro" id="IPR020846">
    <property type="entry name" value="MFS_dom"/>
</dbReference>
<dbReference type="PROSITE" id="PS50850">
    <property type="entry name" value="MFS"/>
    <property type="match status" value="1"/>
</dbReference>
<feature type="domain" description="Major facilitator superfamily (MFS) profile" evidence="8">
    <location>
        <begin position="30"/>
        <end position="435"/>
    </location>
</feature>
<dbReference type="Gene3D" id="1.20.1250.20">
    <property type="entry name" value="MFS general substrate transporter like domains"/>
    <property type="match status" value="1"/>
</dbReference>
<dbReference type="InterPro" id="IPR036259">
    <property type="entry name" value="MFS_trans_sf"/>
</dbReference>
<feature type="transmembrane region" description="Helical" evidence="7">
    <location>
        <begin position="411"/>
        <end position="431"/>
    </location>
</feature>
<keyword evidence="5 7" id="KW-0472">Membrane</keyword>
<comment type="subcellular location">
    <subcellularLocation>
        <location evidence="1">Cell membrane</location>
        <topology evidence="1">Multi-pass membrane protein</topology>
    </subcellularLocation>
</comment>
<reference evidence="9 10" key="1">
    <citation type="submission" date="2018-10" db="EMBL/GenBank/DDBJ databases">
        <title>Genome sequencing of Arthrobacter oryzae TNB02.</title>
        <authorList>
            <person name="Cho Y.-J."/>
            <person name="Cho A."/>
            <person name="Kim O.-S."/>
        </authorList>
    </citation>
    <scope>NUCLEOTIDE SEQUENCE [LARGE SCALE GENOMIC DNA]</scope>
    <source>
        <strain evidence="9 10">TNB02</strain>
    </source>
</reference>
<keyword evidence="3 7" id="KW-0812">Transmembrane</keyword>
<evidence type="ECO:0000256" key="1">
    <source>
        <dbReference type="ARBA" id="ARBA00004651"/>
    </source>
</evidence>
<evidence type="ECO:0000256" key="5">
    <source>
        <dbReference type="ARBA" id="ARBA00023136"/>
    </source>
</evidence>
<feature type="transmembrane region" description="Helical" evidence="7">
    <location>
        <begin position="290"/>
        <end position="313"/>
    </location>
</feature>
<dbReference type="PANTHER" id="PTHR42688">
    <property type="entry name" value="CONSERVED PROTEIN"/>
    <property type="match status" value="1"/>
</dbReference>
<evidence type="ECO:0000256" key="2">
    <source>
        <dbReference type="ARBA" id="ARBA00022475"/>
    </source>
</evidence>
<feature type="transmembrane region" description="Helical" evidence="7">
    <location>
        <begin position="98"/>
        <end position="116"/>
    </location>
</feature>
<evidence type="ECO:0000256" key="3">
    <source>
        <dbReference type="ARBA" id="ARBA00022692"/>
    </source>
</evidence>
<organism evidence="9 10">
    <name type="scientific">Arthrobacter oryzae</name>
    <dbReference type="NCBI Taxonomy" id="409290"/>
    <lineage>
        <taxon>Bacteria</taxon>
        <taxon>Bacillati</taxon>
        <taxon>Actinomycetota</taxon>
        <taxon>Actinomycetes</taxon>
        <taxon>Micrococcales</taxon>
        <taxon>Micrococcaceae</taxon>
        <taxon>Arthrobacter</taxon>
    </lineage>
</organism>
<feature type="transmembrane region" description="Helical" evidence="7">
    <location>
        <begin position="195"/>
        <end position="212"/>
    </location>
</feature>
<feature type="transmembrane region" description="Helical" evidence="7">
    <location>
        <begin position="171"/>
        <end position="189"/>
    </location>
</feature>
<keyword evidence="10" id="KW-1185">Reference proteome</keyword>
<comment type="caution">
    <text evidence="9">The sequence shown here is derived from an EMBL/GenBank/DDBJ whole genome shotgun (WGS) entry which is preliminary data.</text>
</comment>
<dbReference type="CDD" id="cd17370">
    <property type="entry name" value="MFS_MJ1317_like"/>
    <property type="match status" value="1"/>
</dbReference>
<feature type="transmembrane region" description="Helical" evidence="7">
    <location>
        <begin position="30"/>
        <end position="49"/>
    </location>
</feature>
<dbReference type="InterPro" id="IPR052425">
    <property type="entry name" value="Uncharacterized_MFS-type"/>
</dbReference>
<feature type="transmembrane region" description="Helical" evidence="7">
    <location>
        <begin position="55"/>
        <end position="77"/>
    </location>
</feature>
<evidence type="ECO:0000313" key="9">
    <source>
        <dbReference type="EMBL" id="RNL50043.1"/>
    </source>
</evidence>
<protein>
    <submittedName>
        <fullName evidence="9">MFS transporter</fullName>
    </submittedName>
</protein>
<feature type="region of interest" description="Disordered" evidence="6">
    <location>
        <begin position="221"/>
        <end position="252"/>
    </location>
</feature>
<evidence type="ECO:0000256" key="4">
    <source>
        <dbReference type="ARBA" id="ARBA00022989"/>
    </source>
</evidence>
<feature type="transmembrane region" description="Helical" evidence="7">
    <location>
        <begin position="261"/>
        <end position="284"/>
    </location>
</feature>
<name>A0A3N0BMQ8_9MICC</name>
<evidence type="ECO:0000313" key="10">
    <source>
        <dbReference type="Proteomes" id="UP000273807"/>
    </source>
</evidence>
<dbReference type="AlphaFoldDB" id="A0A3N0BMQ8"/>
<keyword evidence="4 7" id="KW-1133">Transmembrane helix</keyword>
<evidence type="ECO:0000256" key="7">
    <source>
        <dbReference type="SAM" id="Phobius"/>
    </source>
</evidence>